<gene>
    <name evidence="1" type="ORF">PPL_02934</name>
</gene>
<name>D3B3G6_HETP5</name>
<sequence length="419" mass="48777">MIDKLPIHLKKNILSDLVDDIQSSFSHSTWSNRILDFALVNHDLFNTVSNIIKCWFHSEDGYDQTLSTNICYIPNDLQKSKKTTITTANQPYRLVKNENIITLESNLPKPILRSIYPNYRYLVIPYISALSVSIIMFVETNDSSIEGLTIKTLFFDNSISLDNQLLKYYRNNEYNVRSRVIVERIQIDQSIPAFDFAVAFNPKSYSLNHCFLECLQKTKSTSACNNTQSLAIVDDELHPGFFIDLQRFPSLRYLAYAKCFQDLLKSHVIKPTTTATTKDGRSLLRQWEFSITTIKLFFWKGLPGNTLDLLFESYTDYRHLRNIHIMSSAKDQGLSILKFIESIPSLDSFYFAIPFDLAAKLFETFKRIHSIHNSHYPKISALPKFVNLCDYQIDIKFRQHKLYNQNYPIIFESIYDHID</sequence>
<proteinExistence type="predicted"/>
<dbReference type="EMBL" id="ADBJ01000010">
    <property type="protein sequence ID" value="EFA83864.1"/>
    <property type="molecule type" value="Genomic_DNA"/>
</dbReference>
<accession>D3B3G6</accession>
<dbReference type="Proteomes" id="UP000001396">
    <property type="component" value="Unassembled WGS sequence"/>
</dbReference>
<reference evidence="1 2" key="1">
    <citation type="journal article" date="2011" name="Genome Res.">
        <title>Phylogeny-wide analysis of social amoeba genomes highlights ancient origins for complex intercellular communication.</title>
        <authorList>
            <person name="Heidel A.J."/>
            <person name="Lawal H.M."/>
            <person name="Felder M."/>
            <person name="Schilde C."/>
            <person name="Helps N.R."/>
            <person name="Tunggal B."/>
            <person name="Rivero F."/>
            <person name="John U."/>
            <person name="Schleicher M."/>
            <person name="Eichinger L."/>
            <person name="Platzer M."/>
            <person name="Noegel A.A."/>
            <person name="Schaap P."/>
            <person name="Gloeckner G."/>
        </authorList>
    </citation>
    <scope>NUCLEOTIDE SEQUENCE [LARGE SCALE GENOMIC DNA]</scope>
    <source>
        <strain evidence="2">ATCC 26659 / Pp 5 / PN500</strain>
    </source>
</reference>
<comment type="caution">
    <text evidence="1">The sequence shown here is derived from an EMBL/GenBank/DDBJ whole genome shotgun (WGS) entry which is preliminary data.</text>
</comment>
<dbReference type="RefSeq" id="XP_020435981.1">
    <property type="nucleotide sequence ID" value="XM_020573909.1"/>
</dbReference>
<keyword evidence="2" id="KW-1185">Reference proteome</keyword>
<protein>
    <submittedName>
        <fullName evidence="1">Uncharacterized protein</fullName>
    </submittedName>
</protein>
<dbReference type="InParanoid" id="D3B3G6"/>
<organism evidence="1 2">
    <name type="scientific">Heterostelium pallidum (strain ATCC 26659 / Pp 5 / PN500)</name>
    <name type="common">Cellular slime mold</name>
    <name type="synonym">Polysphondylium pallidum</name>
    <dbReference type="NCBI Taxonomy" id="670386"/>
    <lineage>
        <taxon>Eukaryota</taxon>
        <taxon>Amoebozoa</taxon>
        <taxon>Evosea</taxon>
        <taxon>Eumycetozoa</taxon>
        <taxon>Dictyostelia</taxon>
        <taxon>Acytosteliales</taxon>
        <taxon>Acytosteliaceae</taxon>
        <taxon>Heterostelium</taxon>
    </lineage>
</organism>
<dbReference type="GeneID" id="31358457"/>
<dbReference type="AlphaFoldDB" id="D3B3G6"/>
<evidence type="ECO:0000313" key="1">
    <source>
        <dbReference type="EMBL" id="EFA83864.1"/>
    </source>
</evidence>
<evidence type="ECO:0000313" key="2">
    <source>
        <dbReference type="Proteomes" id="UP000001396"/>
    </source>
</evidence>